<comment type="similarity">
    <text evidence="6">Belongs to the RuvA family.</text>
</comment>
<dbReference type="AlphaFoldDB" id="A0A542SN27"/>
<proteinExistence type="inferred from homology"/>
<evidence type="ECO:0000313" key="9">
    <source>
        <dbReference type="Proteomes" id="UP000316181"/>
    </source>
</evidence>
<organism evidence="8 9">
    <name type="scientific">Rarobacter incanus</name>
    <dbReference type="NCBI Taxonomy" id="153494"/>
    <lineage>
        <taxon>Bacteria</taxon>
        <taxon>Bacillati</taxon>
        <taxon>Actinomycetota</taxon>
        <taxon>Actinomycetes</taxon>
        <taxon>Micrococcales</taxon>
        <taxon>Rarobacteraceae</taxon>
        <taxon>Rarobacter</taxon>
    </lineage>
</organism>
<dbReference type="GO" id="GO:0048476">
    <property type="term" value="C:Holliday junction resolvase complex"/>
    <property type="evidence" value="ECO:0007669"/>
    <property type="project" value="UniProtKB-UniRule"/>
</dbReference>
<protein>
    <recommendedName>
        <fullName evidence="6">Holliday junction branch migration complex subunit RuvA</fullName>
    </recommendedName>
</protein>
<comment type="subcellular location">
    <subcellularLocation>
        <location evidence="6">Cytoplasm</location>
    </subcellularLocation>
</comment>
<feature type="domain" description="Helix-hairpin-helix DNA-binding motif class 1" evidence="7">
    <location>
        <begin position="107"/>
        <end position="126"/>
    </location>
</feature>
<dbReference type="InterPro" id="IPR011114">
    <property type="entry name" value="RuvA_C"/>
</dbReference>
<comment type="domain">
    <text evidence="6">Has three domains with a flexible linker between the domains II and III and assumes an 'L' shape. Domain III is highly mobile and contacts RuvB.</text>
</comment>
<dbReference type="GO" id="GO:0005737">
    <property type="term" value="C:cytoplasm"/>
    <property type="evidence" value="ECO:0007669"/>
    <property type="project" value="UniProtKB-SubCell"/>
</dbReference>
<dbReference type="Gene3D" id="1.10.8.10">
    <property type="entry name" value="DNA helicase RuvA subunit, C-terminal domain"/>
    <property type="match status" value="1"/>
</dbReference>
<dbReference type="SUPFAM" id="SSF46929">
    <property type="entry name" value="DNA helicase RuvA subunit, C-terminal domain"/>
    <property type="match status" value="1"/>
</dbReference>
<feature type="domain" description="Helix-hairpin-helix DNA-binding motif class 1" evidence="7">
    <location>
        <begin position="72"/>
        <end position="91"/>
    </location>
</feature>
<comment type="caution">
    <text evidence="6">Lacks conserved residue(s) required for the propagation of feature annotation.</text>
</comment>
<dbReference type="OrthoDB" id="5293449at2"/>
<sequence length="201" mass="20354">MIASLTGTVQAARLDSAVIECNGVGYLVYATPATLSQWPVGQSVTAHTSLVVREDSMTLFGFADSDERATFERLQTVSGVGPRLALGMLAVLTPDAIRAAVDQENLTALQRVPGIGKKSAQRLVLELAGKLGPSDGAVAPVAAIAGAAHGVADAVVDALVGLGWSVKLAEDAVAAVAAENPAGSTADLLRAGLKYLGGAHD</sequence>
<evidence type="ECO:0000256" key="5">
    <source>
        <dbReference type="ARBA" id="ARBA00023204"/>
    </source>
</evidence>
<keyword evidence="8" id="KW-0067">ATP-binding</keyword>
<feature type="region of interest" description="Domain III" evidence="6">
    <location>
        <begin position="148"/>
        <end position="201"/>
    </location>
</feature>
<dbReference type="GO" id="GO:0000400">
    <property type="term" value="F:four-way junction DNA binding"/>
    <property type="evidence" value="ECO:0007669"/>
    <property type="project" value="UniProtKB-UniRule"/>
</dbReference>
<gene>
    <name evidence="6" type="primary">ruvA</name>
    <name evidence="8" type="ORF">FB389_0547</name>
</gene>
<keyword evidence="5 6" id="KW-0234">DNA repair</keyword>
<dbReference type="Pfam" id="PF07499">
    <property type="entry name" value="RuvA_C"/>
    <property type="match status" value="1"/>
</dbReference>
<keyword evidence="8" id="KW-0547">Nucleotide-binding</keyword>
<dbReference type="HAMAP" id="MF_00031">
    <property type="entry name" value="DNA_HJ_migration_RuvA"/>
    <property type="match status" value="1"/>
</dbReference>
<evidence type="ECO:0000256" key="2">
    <source>
        <dbReference type="ARBA" id="ARBA00022763"/>
    </source>
</evidence>
<keyword evidence="9" id="KW-1185">Reference proteome</keyword>
<dbReference type="InterPro" id="IPR010994">
    <property type="entry name" value="RuvA_2-like"/>
</dbReference>
<dbReference type="GO" id="GO:0005524">
    <property type="term" value="F:ATP binding"/>
    <property type="evidence" value="ECO:0007669"/>
    <property type="project" value="InterPro"/>
</dbReference>
<evidence type="ECO:0000256" key="3">
    <source>
        <dbReference type="ARBA" id="ARBA00023125"/>
    </source>
</evidence>
<evidence type="ECO:0000313" key="8">
    <source>
        <dbReference type="EMBL" id="TQK75905.1"/>
    </source>
</evidence>
<dbReference type="Proteomes" id="UP000316181">
    <property type="component" value="Unassembled WGS sequence"/>
</dbReference>
<dbReference type="Pfam" id="PF01330">
    <property type="entry name" value="RuvA_N"/>
    <property type="match status" value="1"/>
</dbReference>
<dbReference type="GO" id="GO:0009379">
    <property type="term" value="C:Holliday junction helicase complex"/>
    <property type="evidence" value="ECO:0007669"/>
    <property type="project" value="InterPro"/>
</dbReference>
<dbReference type="NCBIfam" id="TIGR00084">
    <property type="entry name" value="ruvA"/>
    <property type="match status" value="1"/>
</dbReference>
<dbReference type="RefSeq" id="WP_142111240.1">
    <property type="nucleotide sequence ID" value="NZ_BAAATB010000008.1"/>
</dbReference>
<dbReference type="SMART" id="SM00278">
    <property type="entry name" value="HhH1"/>
    <property type="match status" value="2"/>
</dbReference>
<accession>A0A542SN27</accession>
<keyword evidence="1 6" id="KW-0963">Cytoplasm</keyword>
<dbReference type="Gene3D" id="2.40.50.140">
    <property type="entry name" value="Nucleic acid-binding proteins"/>
    <property type="match status" value="1"/>
</dbReference>
<evidence type="ECO:0000259" key="7">
    <source>
        <dbReference type="SMART" id="SM00278"/>
    </source>
</evidence>
<dbReference type="SUPFAM" id="SSF50249">
    <property type="entry name" value="Nucleic acid-binding proteins"/>
    <property type="match status" value="1"/>
</dbReference>
<dbReference type="InterPro" id="IPR036267">
    <property type="entry name" value="RuvA_C_sf"/>
</dbReference>
<dbReference type="InterPro" id="IPR000085">
    <property type="entry name" value="RuvA"/>
</dbReference>
<comment type="subunit">
    <text evidence="6">Homotetramer. Forms an RuvA(8)-RuvB(12)-Holliday junction (HJ) complex. HJ DNA is sandwiched between 2 RuvA tetramers; dsDNA enters through RuvA and exits via RuvB. An RuvB hexamer assembles on each DNA strand where it exits the tetramer. Each RuvB hexamer is contacted by two RuvA subunits (via domain III) on 2 adjacent RuvB subunits; this complex drives branch migration. In the full resolvosome a probable DNA-RuvA(4)-RuvB(12)-RuvC(2) complex forms which resolves the HJ.</text>
</comment>
<dbReference type="Gene3D" id="1.10.150.20">
    <property type="entry name" value="5' to 3' exonuclease, C-terminal subdomain"/>
    <property type="match status" value="1"/>
</dbReference>
<keyword evidence="4 6" id="KW-0233">DNA recombination</keyword>
<comment type="caution">
    <text evidence="8">The sequence shown here is derived from an EMBL/GenBank/DDBJ whole genome shotgun (WGS) entry which is preliminary data.</text>
</comment>
<name>A0A542SN27_9MICO</name>
<dbReference type="GO" id="GO:0006281">
    <property type="term" value="P:DNA repair"/>
    <property type="evidence" value="ECO:0007669"/>
    <property type="project" value="UniProtKB-UniRule"/>
</dbReference>
<keyword evidence="2 6" id="KW-0227">DNA damage</keyword>
<dbReference type="GO" id="GO:0009378">
    <property type="term" value="F:four-way junction helicase activity"/>
    <property type="evidence" value="ECO:0007669"/>
    <property type="project" value="InterPro"/>
</dbReference>
<comment type="function">
    <text evidence="6">The RuvA-RuvB-RuvC complex processes Holliday junction (HJ) DNA during genetic recombination and DNA repair, while the RuvA-RuvB complex plays an important role in the rescue of blocked DNA replication forks via replication fork reversal (RFR). RuvA specifically binds to HJ cruciform DNA, conferring on it an open structure. The RuvB hexamer acts as an ATP-dependent pump, pulling dsDNA into and through the RuvAB complex. HJ branch migration allows RuvC to scan DNA until it finds its consensus sequence, where it cleaves and resolves the cruciform DNA.</text>
</comment>
<dbReference type="InterPro" id="IPR003583">
    <property type="entry name" value="Hlx-hairpin-Hlx_DNA-bd_motif"/>
</dbReference>
<reference evidence="8 9" key="1">
    <citation type="submission" date="2019-06" db="EMBL/GenBank/DDBJ databases">
        <title>Sequencing the genomes of 1000 actinobacteria strains.</title>
        <authorList>
            <person name="Klenk H.-P."/>
        </authorList>
    </citation>
    <scope>NUCLEOTIDE SEQUENCE [LARGE SCALE GENOMIC DNA]</scope>
    <source>
        <strain evidence="8 9">DSM 10596</strain>
    </source>
</reference>
<dbReference type="Pfam" id="PF14520">
    <property type="entry name" value="HHH_5"/>
    <property type="match status" value="1"/>
</dbReference>
<evidence type="ECO:0000256" key="4">
    <source>
        <dbReference type="ARBA" id="ARBA00023172"/>
    </source>
</evidence>
<keyword evidence="8" id="KW-0347">Helicase</keyword>
<evidence type="ECO:0000256" key="1">
    <source>
        <dbReference type="ARBA" id="ARBA00022490"/>
    </source>
</evidence>
<dbReference type="GO" id="GO:0006310">
    <property type="term" value="P:DNA recombination"/>
    <property type="evidence" value="ECO:0007669"/>
    <property type="project" value="UniProtKB-UniRule"/>
</dbReference>
<keyword evidence="3 6" id="KW-0238">DNA-binding</keyword>
<keyword evidence="8" id="KW-0378">Hydrolase</keyword>
<dbReference type="SUPFAM" id="SSF47781">
    <property type="entry name" value="RuvA domain 2-like"/>
    <property type="match status" value="1"/>
</dbReference>
<dbReference type="EMBL" id="VFNV01000001">
    <property type="protein sequence ID" value="TQK75905.1"/>
    <property type="molecule type" value="Genomic_DNA"/>
</dbReference>
<dbReference type="InterPro" id="IPR012340">
    <property type="entry name" value="NA-bd_OB-fold"/>
</dbReference>
<evidence type="ECO:0000256" key="6">
    <source>
        <dbReference type="HAMAP-Rule" id="MF_00031"/>
    </source>
</evidence>
<dbReference type="InterPro" id="IPR013849">
    <property type="entry name" value="DNA_helicase_Holl-junc_RuvA_I"/>
</dbReference>